<gene>
    <name evidence="2" type="ORF">IAB59_01370</name>
</gene>
<evidence type="ECO:0000313" key="2">
    <source>
        <dbReference type="EMBL" id="HIT37113.1"/>
    </source>
</evidence>
<dbReference type="EMBL" id="DVKQ01000011">
    <property type="protein sequence ID" value="HIT37113.1"/>
    <property type="molecule type" value="Genomic_DNA"/>
</dbReference>
<feature type="transmembrane region" description="Helical" evidence="1">
    <location>
        <begin position="7"/>
        <end position="26"/>
    </location>
</feature>
<dbReference type="Proteomes" id="UP000886833">
    <property type="component" value="Unassembled WGS sequence"/>
</dbReference>
<keyword evidence="1" id="KW-0812">Transmembrane</keyword>
<proteinExistence type="predicted"/>
<evidence type="ECO:0000313" key="3">
    <source>
        <dbReference type="Proteomes" id="UP000886833"/>
    </source>
</evidence>
<comment type="caution">
    <text evidence="2">The sequence shown here is derived from an EMBL/GenBank/DDBJ whole genome shotgun (WGS) entry which is preliminary data.</text>
</comment>
<sequence>MNKTSKIELSIVILLVVIFCGSFIYMKSMEVMKDNESINTDVVALADVNRFFTIDSAISKYFSYITLKDGESLLSILDEDYISRNNITTANIYQFVGNYNSNIKTSLEEAYRVSSYKNIYKYYTKVVLNEETLYDSTLQGYNYYIVTINENELTYAIEPISEIIYNNKVKGS</sequence>
<evidence type="ECO:0000256" key="1">
    <source>
        <dbReference type="SAM" id="Phobius"/>
    </source>
</evidence>
<reference evidence="2" key="1">
    <citation type="submission" date="2020-10" db="EMBL/GenBank/DDBJ databases">
        <authorList>
            <person name="Gilroy R."/>
        </authorList>
    </citation>
    <scope>NUCLEOTIDE SEQUENCE</scope>
    <source>
        <strain evidence="2">CHK195-26880</strain>
    </source>
</reference>
<organism evidence="2 3">
    <name type="scientific">Candidatus Onthousia faecipullorum</name>
    <dbReference type="NCBI Taxonomy" id="2840887"/>
    <lineage>
        <taxon>Bacteria</taxon>
        <taxon>Bacillati</taxon>
        <taxon>Bacillota</taxon>
        <taxon>Bacilli</taxon>
        <taxon>Candidatus Onthousia</taxon>
    </lineage>
</organism>
<protein>
    <submittedName>
        <fullName evidence="2">Uncharacterized protein</fullName>
    </submittedName>
</protein>
<name>A0A9D1G9Y8_9FIRM</name>
<dbReference type="AlphaFoldDB" id="A0A9D1G9Y8"/>
<keyword evidence="1" id="KW-0472">Membrane</keyword>
<reference evidence="2" key="2">
    <citation type="journal article" date="2021" name="PeerJ">
        <title>Extensive microbial diversity within the chicken gut microbiome revealed by metagenomics and culture.</title>
        <authorList>
            <person name="Gilroy R."/>
            <person name="Ravi A."/>
            <person name="Getino M."/>
            <person name="Pursley I."/>
            <person name="Horton D.L."/>
            <person name="Alikhan N.F."/>
            <person name="Baker D."/>
            <person name="Gharbi K."/>
            <person name="Hall N."/>
            <person name="Watson M."/>
            <person name="Adriaenssens E.M."/>
            <person name="Foster-Nyarko E."/>
            <person name="Jarju S."/>
            <person name="Secka A."/>
            <person name="Antonio M."/>
            <person name="Oren A."/>
            <person name="Chaudhuri R.R."/>
            <person name="La Ragione R."/>
            <person name="Hildebrand F."/>
            <person name="Pallen M.J."/>
        </authorList>
    </citation>
    <scope>NUCLEOTIDE SEQUENCE</scope>
    <source>
        <strain evidence="2">CHK195-26880</strain>
    </source>
</reference>
<accession>A0A9D1G9Y8</accession>
<keyword evidence="1" id="KW-1133">Transmembrane helix</keyword>